<dbReference type="Proteomes" id="UP000288716">
    <property type="component" value="Unassembled WGS sequence"/>
</dbReference>
<evidence type="ECO:0000313" key="3">
    <source>
        <dbReference type="Proteomes" id="UP000288716"/>
    </source>
</evidence>
<gene>
    <name evidence="2" type="ORF">B4U80_12890</name>
</gene>
<dbReference type="STRING" id="299467.A0A443SHZ1"/>
<dbReference type="InterPro" id="IPR000210">
    <property type="entry name" value="BTB/POZ_dom"/>
</dbReference>
<dbReference type="GO" id="GO:0008344">
    <property type="term" value="P:adult locomotory behavior"/>
    <property type="evidence" value="ECO:0007669"/>
    <property type="project" value="TreeGrafter"/>
</dbReference>
<proteinExistence type="predicted"/>
<sequence length="588" mass="69542">MSEDTVIDDSSQAFRDFARIYFDDDFHDVIFLVENKRVAANKLMISTKSEYWRMFFMENKQKTIVVEEVNVAVFEKIVAYMHTGKIVITSILEAADLQVLTARYNLRDLNEDLNVFISRSLNWDNVWVLFYTKNGTKQMINICLDFLASDFQRTVIHPSFNFLRKQELIALISRNSTDTSTLIMAIIFWLESHKNVDPIELMEHMKLTTLTEVQITWIANNVDRTDEQKLRALITKQKQLQNSEREVKRRGIKSIHAFFSPLFDDMSIPYLRLIYDEEKDSLEFPMELQYEEIFLLYQNLTVLFKFKKNEVINHCKINLRLSGKIIGEFCFYIEVTMDNEKWTRIIDRSVDCVTGNQILYFADVEVQAIRIVGINYSNGEKDFFYSWIDYVKDFESRHFKFFYKPRPHPAINNIMCPGYNIISSTFDAVMFVGNVRVSHLKKNILNYHLTLEMKKENPCKVEISDNKAKNFIDIALSQPFYLSEIVLRLPEKGRYTYNLYTWYNHDEVYFDIKEERLAKRHPPYSKQWNLIARCENTNSLKVIKFERQVVSVISVECVEAMDTECGRNTFQLIEIYNRSGNEYNCTTQ</sequence>
<dbReference type="GO" id="GO:0048512">
    <property type="term" value="P:circadian behavior"/>
    <property type="evidence" value="ECO:0007669"/>
    <property type="project" value="TreeGrafter"/>
</dbReference>
<dbReference type="GO" id="GO:0050804">
    <property type="term" value="P:modulation of chemical synaptic transmission"/>
    <property type="evidence" value="ECO:0007669"/>
    <property type="project" value="TreeGrafter"/>
</dbReference>
<accession>A0A443SHZ1</accession>
<reference evidence="2 3" key="1">
    <citation type="journal article" date="2018" name="Gigascience">
        <title>Genomes of trombidid mites reveal novel predicted allergens and laterally-transferred genes associated with secondary metabolism.</title>
        <authorList>
            <person name="Dong X."/>
            <person name="Chaisiri K."/>
            <person name="Xia D."/>
            <person name="Armstrong S.D."/>
            <person name="Fang Y."/>
            <person name="Donnelly M.J."/>
            <person name="Kadowaki T."/>
            <person name="McGarry J.W."/>
            <person name="Darby A.C."/>
            <person name="Makepeace B.L."/>
        </authorList>
    </citation>
    <scope>NUCLEOTIDE SEQUENCE [LARGE SCALE GENOMIC DNA]</scope>
    <source>
        <strain evidence="2">UoL-UT</strain>
    </source>
</reference>
<protein>
    <recommendedName>
        <fullName evidence="1">BTB domain-containing protein</fullName>
    </recommendedName>
</protein>
<organism evidence="2 3">
    <name type="scientific">Leptotrombidium deliense</name>
    <dbReference type="NCBI Taxonomy" id="299467"/>
    <lineage>
        <taxon>Eukaryota</taxon>
        <taxon>Metazoa</taxon>
        <taxon>Ecdysozoa</taxon>
        <taxon>Arthropoda</taxon>
        <taxon>Chelicerata</taxon>
        <taxon>Arachnida</taxon>
        <taxon>Acari</taxon>
        <taxon>Acariformes</taxon>
        <taxon>Trombidiformes</taxon>
        <taxon>Prostigmata</taxon>
        <taxon>Anystina</taxon>
        <taxon>Parasitengona</taxon>
        <taxon>Trombiculoidea</taxon>
        <taxon>Trombiculidae</taxon>
        <taxon>Leptotrombidium</taxon>
    </lineage>
</organism>
<evidence type="ECO:0000313" key="2">
    <source>
        <dbReference type="EMBL" id="RWS27153.1"/>
    </source>
</evidence>
<dbReference type="AlphaFoldDB" id="A0A443SHZ1"/>
<dbReference type="PANTHER" id="PTHR46306:SF1">
    <property type="entry name" value="BTB_POZ DOMAIN-CONTAINING PROTEIN 9"/>
    <property type="match status" value="1"/>
</dbReference>
<dbReference type="Gene3D" id="3.30.710.10">
    <property type="entry name" value="Potassium Channel Kv1.1, Chain A"/>
    <property type="match status" value="1"/>
</dbReference>
<dbReference type="VEuPathDB" id="VectorBase:LDEU004885"/>
<dbReference type="EMBL" id="NCKV01002222">
    <property type="protein sequence ID" value="RWS27153.1"/>
    <property type="molecule type" value="Genomic_DNA"/>
</dbReference>
<dbReference type="PROSITE" id="PS50097">
    <property type="entry name" value="BTB"/>
    <property type="match status" value="1"/>
</dbReference>
<name>A0A443SHZ1_9ACAR</name>
<dbReference type="GO" id="GO:0005737">
    <property type="term" value="C:cytoplasm"/>
    <property type="evidence" value="ECO:0007669"/>
    <property type="project" value="TreeGrafter"/>
</dbReference>
<dbReference type="InterPro" id="IPR052407">
    <property type="entry name" value="BTB_POZ_domain_cont_9"/>
</dbReference>
<comment type="caution">
    <text evidence="2">The sequence shown here is derived from an EMBL/GenBank/DDBJ whole genome shotgun (WGS) entry which is preliminary data.</text>
</comment>
<dbReference type="InterPro" id="IPR011333">
    <property type="entry name" value="SKP1/BTB/POZ_sf"/>
</dbReference>
<dbReference type="SMART" id="SM00225">
    <property type="entry name" value="BTB"/>
    <property type="match status" value="1"/>
</dbReference>
<dbReference type="PANTHER" id="PTHR46306">
    <property type="entry name" value="BTB/POZ DOMAIN-CONTAINING PROTEIN 9"/>
    <property type="match status" value="1"/>
</dbReference>
<evidence type="ECO:0000259" key="1">
    <source>
        <dbReference type="PROSITE" id="PS50097"/>
    </source>
</evidence>
<feature type="domain" description="BTB" evidence="1">
    <location>
        <begin position="27"/>
        <end position="90"/>
    </location>
</feature>
<keyword evidence="3" id="KW-1185">Reference proteome</keyword>
<dbReference type="SUPFAM" id="SSF54695">
    <property type="entry name" value="POZ domain"/>
    <property type="match status" value="1"/>
</dbReference>
<dbReference type="Pfam" id="PF00651">
    <property type="entry name" value="BTB"/>
    <property type="match status" value="1"/>
</dbReference>